<dbReference type="Proteomes" id="UP000004088">
    <property type="component" value="Unassembled WGS sequence"/>
</dbReference>
<dbReference type="AlphaFoldDB" id="F0EYB1"/>
<accession>F0EYB1</accession>
<dbReference type="EMBL" id="AEWV01000015">
    <property type="protein sequence ID" value="EGC17519.1"/>
    <property type="molecule type" value="Genomic_DNA"/>
</dbReference>
<dbReference type="STRING" id="888741.HMPREF9098_0845"/>
<evidence type="ECO:0000256" key="1">
    <source>
        <dbReference type="SAM" id="Coils"/>
    </source>
</evidence>
<keyword evidence="3" id="KW-1185">Reference proteome</keyword>
<dbReference type="RefSeq" id="WP_003782154.1">
    <property type="nucleotide sequence ID" value="NZ_GL870929.1"/>
</dbReference>
<organism evidence="2 3">
    <name type="scientific">Kingella denitrificans ATCC 33394</name>
    <dbReference type="NCBI Taxonomy" id="888741"/>
    <lineage>
        <taxon>Bacteria</taxon>
        <taxon>Pseudomonadati</taxon>
        <taxon>Pseudomonadota</taxon>
        <taxon>Betaproteobacteria</taxon>
        <taxon>Neisseriales</taxon>
        <taxon>Neisseriaceae</taxon>
        <taxon>Kingella</taxon>
    </lineage>
</organism>
<gene>
    <name evidence="2" type="ORF">HMPREF9098_0845</name>
</gene>
<feature type="coiled-coil region" evidence="1">
    <location>
        <begin position="23"/>
        <end position="50"/>
    </location>
</feature>
<reference evidence="2 3" key="1">
    <citation type="submission" date="2011-01" db="EMBL/GenBank/DDBJ databases">
        <authorList>
            <person name="Muzny D."/>
            <person name="Qin X."/>
            <person name="Deng J."/>
            <person name="Jiang H."/>
            <person name="Liu Y."/>
            <person name="Qu J."/>
            <person name="Song X.-Z."/>
            <person name="Zhang L."/>
            <person name="Thornton R."/>
            <person name="Coyle M."/>
            <person name="Francisco L."/>
            <person name="Jackson L."/>
            <person name="Javaid M."/>
            <person name="Korchina V."/>
            <person name="Kovar C."/>
            <person name="Mata R."/>
            <person name="Mathew T."/>
            <person name="Ngo R."/>
            <person name="Nguyen L."/>
            <person name="Nguyen N."/>
            <person name="Okwuonu G."/>
            <person name="Ongeri F."/>
            <person name="Pham C."/>
            <person name="Simmons D."/>
            <person name="Wilczek-Boney K."/>
            <person name="Hale W."/>
            <person name="Jakkamsetti A."/>
            <person name="Pham P."/>
            <person name="Ruth R."/>
            <person name="San Lucas F."/>
            <person name="Warren J."/>
            <person name="Zhang J."/>
            <person name="Zhao Z."/>
            <person name="Zhou C."/>
            <person name="Zhu D."/>
            <person name="Lee S."/>
            <person name="Bess C."/>
            <person name="Blankenburg K."/>
            <person name="Forbes L."/>
            <person name="Fu Q."/>
            <person name="Gubbala S."/>
            <person name="Hirani K."/>
            <person name="Jayaseelan J.C."/>
            <person name="Lara F."/>
            <person name="Munidasa M."/>
            <person name="Palculict T."/>
            <person name="Patil S."/>
            <person name="Pu L.-L."/>
            <person name="Saada N."/>
            <person name="Tang L."/>
            <person name="Weissenberger G."/>
            <person name="Zhu Y."/>
            <person name="Hemphill L."/>
            <person name="Shang Y."/>
            <person name="Youmans B."/>
            <person name="Ayvaz T."/>
            <person name="Ross M."/>
            <person name="Santibanez J."/>
            <person name="Aqrawi P."/>
            <person name="Gross S."/>
            <person name="Joshi V."/>
            <person name="Fowler G."/>
            <person name="Nazareth L."/>
            <person name="Reid J."/>
            <person name="Worley K."/>
            <person name="Petrosino J."/>
            <person name="Highlander S."/>
            <person name="Gibbs R."/>
        </authorList>
    </citation>
    <scope>NUCLEOTIDE SEQUENCE [LARGE SCALE GENOMIC DNA]</scope>
    <source>
        <strain evidence="2 3">ATCC 33394</strain>
    </source>
</reference>
<protein>
    <submittedName>
        <fullName evidence="2">Uncharacterized protein</fullName>
    </submittedName>
</protein>
<sequence>MEKEKKERQETLTPLQKKGFAFVYEMQRQNEELAAQVADLQRQVSALSKFAEQTVLLMPPVLALLDEPQRREAMAALVKQTDDLNRQNGDFFDDEAWNQLKDWVNRYYPDADG</sequence>
<proteinExistence type="predicted"/>
<keyword evidence="1" id="KW-0175">Coiled coil</keyword>
<dbReference type="HOGENOM" id="CLU_2130115_0_0_4"/>
<evidence type="ECO:0000313" key="2">
    <source>
        <dbReference type="EMBL" id="EGC17519.1"/>
    </source>
</evidence>
<evidence type="ECO:0000313" key="3">
    <source>
        <dbReference type="Proteomes" id="UP000004088"/>
    </source>
</evidence>
<comment type="caution">
    <text evidence="2">The sequence shown here is derived from an EMBL/GenBank/DDBJ whole genome shotgun (WGS) entry which is preliminary data.</text>
</comment>
<name>F0EYB1_9NEIS</name>